<dbReference type="Proteomes" id="UP001260072">
    <property type="component" value="Unassembled WGS sequence"/>
</dbReference>
<keyword evidence="4" id="KW-0472">Membrane</keyword>
<dbReference type="InterPro" id="IPR036890">
    <property type="entry name" value="HATPase_C_sf"/>
</dbReference>
<feature type="transmembrane region" description="Helical" evidence="4">
    <location>
        <begin position="129"/>
        <end position="150"/>
    </location>
</feature>
<evidence type="ECO:0000313" key="8">
    <source>
        <dbReference type="Proteomes" id="UP001260072"/>
    </source>
</evidence>
<accession>A0ABU1FNC3</accession>
<gene>
    <name evidence="7" type="ORF">RH861_11960</name>
</gene>
<evidence type="ECO:0000259" key="6">
    <source>
        <dbReference type="Pfam" id="PF07730"/>
    </source>
</evidence>
<dbReference type="InterPro" id="IPR050482">
    <property type="entry name" value="Sensor_HK_TwoCompSys"/>
</dbReference>
<evidence type="ECO:0000256" key="2">
    <source>
        <dbReference type="ARBA" id="ARBA00022777"/>
    </source>
</evidence>
<feature type="transmembrane region" description="Helical" evidence="4">
    <location>
        <begin position="80"/>
        <end position="99"/>
    </location>
</feature>
<sequence>MAPPRDSARGVHATWLYTLSSIVFVLILLDGFLLLALAEAMADGADPATVALVVAVLLSVVVQVRYAWFLRVGRGGGLPATGWTVALLAPAGAAWVIGLVAPGGSLLGALPLWVAICLVAALLPKSARWALLVGGAALTACHPLLAGVIGRGVQAGAGPGTGVLVFYSAFLPFMVLTSLWWWQIVVELDRHRRAAAELAVAQERLRFASDLHDIQGHHLQVISLKSELAERLLSIDPDAAREHVHETRLIAKQALEETRRLVAGYREVALDDELENAREVLAAAGARCELHVGDLPTDAATRTVLASVVREATTNILRHSEASQVRIALAAADGRVTLEIENDGVADPAPDPAPDGATAEAVTDAARRVPGSGLAGLRDRLAAVGGRLDAGPVATGERFVLRATVPVAVGATAGVGE</sequence>
<keyword evidence="1" id="KW-0808">Transferase</keyword>
<feature type="transmembrane region" description="Helical" evidence="4">
    <location>
        <begin position="50"/>
        <end position="68"/>
    </location>
</feature>
<reference evidence="8" key="1">
    <citation type="submission" date="2023-07" db="EMBL/GenBank/DDBJ databases">
        <title>Description of three actinobacteria isolated from air of manufacturing shop in a pharmaceutical factory.</title>
        <authorList>
            <person name="Zhang D.-F."/>
        </authorList>
    </citation>
    <scope>NUCLEOTIDE SEQUENCE [LARGE SCALE GENOMIC DNA]</scope>
    <source>
        <strain evidence="8">CCTCC AB 2011122</strain>
    </source>
</reference>
<feature type="domain" description="Signal transduction histidine kinase subgroup 3 dimerisation and phosphoacceptor" evidence="6">
    <location>
        <begin position="203"/>
        <end position="269"/>
    </location>
</feature>
<dbReference type="EMBL" id="JAVKGS010000003">
    <property type="protein sequence ID" value="MDR5692775.1"/>
    <property type="molecule type" value="Genomic_DNA"/>
</dbReference>
<comment type="caution">
    <text evidence="7">The sequence shown here is derived from an EMBL/GenBank/DDBJ whole genome shotgun (WGS) entry which is preliminary data.</text>
</comment>
<protein>
    <submittedName>
        <fullName evidence="7">Histidine kinase</fullName>
    </submittedName>
</protein>
<dbReference type="RefSeq" id="WP_310521150.1">
    <property type="nucleotide sequence ID" value="NZ_BAABBS010000001.1"/>
</dbReference>
<dbReference type="SUPFAM" id="SSF55874">
    <property type="entry name" value="ATPase domain of HSP90 chaperone/DNA topoisomerase II/histidine kinase"/>
    <property type="match status" value="1"/>
</dbReference>
<feature type="transmembrane region" description="Helical" evidence="4">
    <location>
        <begin position="106"/>
        <end position="123"/>
    </location>
</feature>
<name>A0ABU1FNC3_9MICO</name>
<dbReference type="PANTHER" id="PTHR24421">
    <property type="entry name" value="NITRATE/NITRITE SENSOR PROTEIN NARX-RELATED"/>
    <property type="match status" value="1"/>
</dbReference>
<evidence type="ECO:0000313" key="7">
    <source>
        <dbReference type="EMBL" id="MDR5692775.1"/>
    </source>
</evidence>
<dbReference type="Pfam" id="PF07730">
    <property type="entry name" value="HisKA_3"/>
    <property type="match status" value="1"/>
</dbReference>
<evidence type="ECO:0000256" key="1">
    <source>
        <dbReference type="ARBA" id="ARBA00022679"/>
    </source>
</evidence>
<keyword evidence="4" id="KW-1133">Transmembrane helix</keyword>
<proteinExistence type="predicted"/>
<evidence type="ECO:0000256" key="4">
    <source>
        <dbReference type="SAM" id="Phobius"/>
    </source>
</evidence>
<dbReference type="GO" id="GO:0016301">
    <property type="term" value="F:kinase activity"/>
    <property type="evidence" value="ECO:0007669"/>
    <property type="project" value="UniProtKB-KW"/>
</dbReference>
<organism evidence="7 8">
    <name type="scientific">Agromyces indicus</name>
    <dbReference type="NCBI Taxonomy" id="758919"/>
    <lineage>
        <taxon>Bacteria</taxon>
        <taxon>Bacillati</taxon>
        <taxon>Actinomycetota</taxon>
        <taxon>Actinomycetes</taxon>
        <taxon>Micrococcales</taxon>
        <taxon>Microbacteriaceae</taxon>
        <taxon>Agromyces</taxon>
    </lineage>
</organism>
<feature type="transmembrane region" description="Helical" evidence="4">
    <location>
        <begin position="15"/>
        <end position="38"/>
    </location>
</feature>
<dbReference type="PANTHER" id="PTHR24421:SF63">
    <property type="entry name" value="SENSOR HISTIDINE KINASE DESK"/>
    <property type="match status" value="1"/>
</dbReference>
<keyword evidence="3" id="KW-0902">Two-component regulatory system</keyword>
<feature type="domain" description="Histidine kinase/HSP90-like ATPase" evidence="5">
    <location>
        <begin position="304"/>
        <end position="402"/>
    </location>
</feature>
<feature type="transmembrane region" description="Helical" evidence="4">
    <location>
        <begin position="162"/>
        <end position="182"/>
    </location>
</feature>
<evidence type="ECO:0000259" key="5">
    <source>
        <dbReference type="Pfam" id="PF02518"/>
    </source>
</evidence>
<keyword evidence="4" id="KW-0812">Transmembrane</keyword>
<dbReference type="CDD" id="cd16917">
    <property type="entry name" value="HATPase_UhpB-NarQ-NarX-like"/>
    <property type="match status" value="1"/>
</dbReference>
<evidence type="ECO:0000256" key="3">
    <source>
        <dbReference type="ARBA" id="ARBA00023012"/>
    </source>
</evidence>
<keyword evidence="8" id="KW-1185">Reference proteome</keyword>
<dbReference type="Gene3D" id="1.20.5.1930">
    <property type="match status" value="1"/>
</dbReference>
<keyword evidence="2 7" id="KW-0418">Kinase</keyword>
<dbReference type="InterPro" id="IPR011712">
    <property type="entry name" value="Sig_transdc_His_kin_sub3_dim/P"/>
</dbReference>
<dbReference type="Pfam" id="PF02518">
    <property type="entry name" value="HATPase_c"/>
    <property type="match status" value="1"/>
</dbReference>
<dbReference type="Gene3D" id="3.30.565.10">
    <property type="entry name" value="Histidine kinase-like ATPase, C-terminal domain"/>
    <property type="match status" value="1"/>
</dbReference>
<dbReference type="InterPro" id="IPR003594">
    <property type="entry name" value="HATPase_dom"/>
</dbReference>